<evidence type="ECO:0000259" key="1">
    <source>
        <dbReference type="Pfam" id="PF10276"/>
    </source>
</evidence>
<dbReference type="EMBL" id="JRFJ01000003">
    <property type="protein sequence ID" value="KHJ54069.1"/>
    <property type="molecule type" value="Genomic_DNA"/>
</dbReference>
<dbReference type="InterPro" id="IPR019401">
    <property type="entry name" value="Znf_CHCC"/>
</dbReference>
<comment type="caution">
    <text evidence="2">The sequence shown here is derived from an EMBL/GenBank/DDBJ whole genome shotgun (WGS) entry which is preliminary data.</text>
</comment>
<organism evidence="2 3">
    <name type="scientific">Aureimonas altamirensis</name>
    <dbReference type="NCBI Taxonomy" id="370622"/>
    <lineage>
        <taxon>Bacteria</taxon>
        <taxon>Pseudomonadati</taxon>
        <taxon>Pseudomonadota</taxon>
        <taxon>Alphaproteobacteria</taxon>
        <taxon>Hyphomicrobiales</taxon>
        <taxon>Aurantimonadaceae</taxon>
        <taxon>Aureimonas</taxon>
    </lineage>
</organism>
<dbReference type="Pfam" id="PF10276">
    <property type="entry name" value="zf-CHCC"/>
    <property type="match status" value="1"/>
</dbReference>
<reference evidence="2 3" key="1">
    <citation type="submission" date="2014-09" db="EMBL/GenBank/DDBJ databases">
        <title>Isolation and characterization of Aurantimonas altamirensis ON-56566 from clinical sample following a dog bite.</title>
        <authorList>
            <person name="Eshaghi A."/>
            <person name="Li A."/>
            <person name="Shahinas D."/>
            <person name="Bahn P."/>
            <person name="Kus J.V."/>
            <person name="Patel S.N."/>
        </authorList>
    </citation>
    <scope>NUCLEOTIDE SEQUENCE [LARGE SCALE GENOMIC DNA]</scope>
    <source>
        <strain evidence="2 3">ON-56566</strain>
    </source>
</reference>
<dbReference type="Proteomes" id="UP000030826">
    <property type="component" value="Unassembled WGS sequence"/>
</dbReference>
<dbReference type="OrthoDB" id="9807344at2"/>
<dbReference type="RefSeq" id="WP_039194190.1">
    <property type="nucleotide sequence ID" value="NZ_JAQRFV010000002.1"/>
</dbReference>
<evidence type="ECO:0000313" key="2">
    <source>
        <dbReference type="EMBL" id="KHJ54069.1"/>
    </source>
</evidence>
<dbReference type="GO" id="GO:0008270">
    <property type="term" value="F:zinc ion binding"/>
    <property type="evidence" value="ECO:0007669"/>
    <property type="project" value="UniProtKB-KW"/>
</dbReference>
<keyword evidence="2" id="KW-0479">Metal-binding</keyword>
<accession>A0A0B1Q123</accession>
<protein>
    <submittedName>
        <fullName evidence="2">Zinc-finger domain protein</fullName>
    </submittedName>
</protein>
<keyword evidence="2" id="KW-0863">Zinc-finger</keyword>
<dbReference type="Gene3D" id="2.60.260.40">
    <property type="entry name" value="q5lls5 like domains"/>
    <property type="match status" value="1"/>
</dbReference>
<dbReference type="AlphaFoldDB" id="A0A0B1Q123"/>
<dbReference type="STRING" id="370622.LA66_11345"/>
<name>A0A0B1Q123_9HYPH</name>
<gene>
    <name evidence="2" type="ORF">LA66_11345</name>
</gene>
<evidence type="ECO:0000313" key="3">
    <source>
        <dbReference type="Proteomes" id="UP000030826"/>
    </source>
</evidence>
<sequence length="84" mass="9308">MAAHATPHFQNDAGHATIEIGVKEFMCVGATAPFDHPHVYLDMGDETEKVCPYCSTLYRFNAALHYDETVPAGCYYEDPRARAA</sequence>
<feature type="domain" description="Zinc finger CHCC-type" evidence="1">
    <location>
        <begin position="23"/>
        <end position="58"/>
    </location>
</feature>
<proteinExistence type="predicted"/>
<keyword evidence="2" id="KW-0862">Zinc</keyword>